<feature type="modified residue" description="4-aspartylphosphate" evidence="2">
    <location>
        <position position="61"/>
    </location>
</feature>
<dbReference type="SUPFAM" id="SSF52172">
    <property type="entry name" value="CheY-like"/>
    <property type="match status" value="1"/>
</dbReference>
<dbReference type="InterPro" id="IPR001789">
    <property type="entry name" value="Sig_transdc_resp-reg_receiver"/>
</dbReference>
<evidence type="ECO:0000313" key="4">
    <source>
        <dbReference type="EMBL" id="GIZ52378.1"/>
    </source>
</evidence>
<gene>
    <name evidence="4" type="ORF">NCCP691_23920</name>
</gene>
<name>A0ABQ4Q5I0_9BURK</name>
<feature type="domain" description="Response regulatory" evidence="3">
    <location>
        <begin position="12"/>
        <end position="130"/>
    </location>
</feature>
<dbReference type="Pfam" id="PF00072">
    <property type="entry name" value="Response_reg"/>
    <property type="match status" value="1"/>
</dbReference>
<dbReference type="SMART" id="SM00448">
    <property type="entry name" value="REC"/>
    <property type="match status" value="1"/>
</dbReference>
<dbReference type="Gene3D" id="3.30.70.270">
    <property type="match status" value="1"/>
</dbReference>
<evidence type="ECO:0000313" key="5">
    <source>
        <dbReference type="Proteomes" id="UP000887222"/>
    </source>
</evidence>
<keyword evidence="5" id="KW-1185">Reference proteome</keyword>
<dbReference type="SUPFAM" id="SSF55073">
    <property type="entry name" value="Nucleotide cyclase"/>
    <property type="match status" value="1"/>
</dbReference>
<dbReference type="InterPro" id="IPR043128">
    <property type="entry name" value="Rev_trsase/Diguanyl_cyclase"/>
</dbReference>
<accession>A0ABQ4Q5I0</accession>
<dbReference type="PANTHER" id="PTHR44591:SF3">
    <property type="entry name" value="RESPONSE REGULATORY DOMAIN-CONTAINING PROTEIN"/>
    <property type="match status" value="1"/>
</dbReference>
<sequence length="375" mass="40151">MLTVTDIPVRPRILIADDSRIVRAALIKQIEGMFEFREAVDGEQAWEALLLDHSIRVVITDLTMPRLDGYGLLERIRASRISRIRDIPVVVVSGSDDAEERERARAAGANDLIVKGIGTAQLLSRLDVLSRLVSRQADLERGLQVLVSGGQGASASQAMMPAEFFTEADIQLQQTRRTRRHFVLLTVSVGLRDAGSGGMRLPPSAMMQAIGQLLQRTVRQTDHVGRTGDDEFSLAAGGIGVDAARTFGQRVAHAISRAPIAGDPAVSIVASCGLVTQEEQGGEPALAAMHDVARRRAMLGLTRGLTGVIGAAEEAALLHGESLAASQDAPAGEPDVATLLQWLKEGRREEVMPHIAKLSTELQPLVSLLLQQGAG</sequence>
<protein>
    <recommendedName>
        <fullName evidence="3">Response regulatory domain-containing protein</fullName>
    </recommendedName>
</protein>
<dbReference type="PROSITE" id="PS50110">
    <property type="entry name" value="RESPONSE_REGULATORY"/>
    <property type="match status" value="1"/>
</dbReference>
<dbReference type="Pfam" id="PF00990">
    <property type="entry name" value="GGDEF"/>
    <property type="match status" value="1"/>
</dbReference>
<dbReference type="PANTHER" id="PTHR44591">
    <property type="entry name" value="STRESS RESPONSE REGULATOR PROTEIN 1"/>
    <property type="match status" value="1"/>
</dbReference>
<dbReference type="EMBL" id="BPMK01000010">
    <property type="protein sequence ID" value="GIZ52378.1"/>
    <property type="molecule type" value="Genomic_DNA"/>
</dbReference>
<dbReference type="RefSeq" id="WP_220808648.1">
    <property type="nucleotide sequence ID" value="NZ_BPMK01000010.1"/>
</dbReference>
<proteinExistence type="predicted"/>
<dbReference type="InterPro" id="IPR011006">
    <property type="entry name" value="CheY-like_superfamily"/>
</dbReference>
<reference evidence="4 5" key="1">
    <citation type="journal article" date="2022" name="Int. J. Syst. Evol. Microbiol.">
        <title>Noviherbaspirillum aridicola sp. nov., isolated from an arid soil in Pakistan.</title>
        <authorList>
            <person name="Khan I.U."/>
            <person name="Saqib M."/>
            <person name="Amin A."/>
            <person name="Hussain F."/>
            <person name="Li L."/>
            <person name="Liu Y.H."/>
            <person name="Fang B.Z."/>
            <person name="Ahmed I."/>
            <person name="Li W.J."/>
        </authorList>
    </citation>
    <scope>NUCLEOTIDE SEQUENCE [LARGE SCALE GENOMIC DNA]</scope>
    <source>
        <strain evidence="4 5">NCCP-691</strain>
    </source>
</reference>
<keyword evidence="1 2" id="KW-0597">Phosphoprotein</keyword>
<evidence type="ECO:0000256" key="1">
    <source>
        <dbReference type="ARBA" id="ARBA00022553"/>
    </source>
</evidence>
<dbReference type="InterPro" id="IPR000160">
    <property type="entry name" value="GGDEF_dom"/>
</dbReference>
<evidence type="ECO:0000259" key="3">
    <source>
        <dbReference type="PROSITE" id="PS50110"/>
    </source>
</evidence>
<evidence type="ECO:0000256" key="2">
    <source>
        <dbReference type="PROSITE-ProRule" id="PRU00169"/>
    </source>
</evidence>
<comment type="caution">
    <text evidence="4">The sequence shown here is derived from an EMBL/GenBank/DDBJ whole genome shotgun (WGS) entry which is preliminary data.</text>
</comment>
<dbReference type="InterPro" id="IPR029787">
    <property type="entry name" value="Nucleotide_cyclase"/>
</dbReference>
<dbReference type="Proteomes" id="UP000887222">
    <property type="component" value="Unassembled WGS sequence"/>
</dbReference>
<organism evidence="4 5">
    <name type="scientific">Noviherbaspirillum aridicola</name>
    <dbReference type="NCBI Taxonomy" id="2849687"/>
    <lineage>
        <taxon>Bacteria</taxon>
        <taxon>Pseudomonadati</taxon>
        <taxon>Pseudomonadota</taxon>
        <taxon>Betaproteobacteria</taxon>
        <taxon>Burkholderiales</taxon>
        <taxon>Oxalobacteraceae</taxon>
        <taxon>Noviherbaspirillum</taxon>
    </lineage>
</organism>
<dbReference type="InterPro" id="IPR050595">
    <property type="entry name" value="Bact_response_regulator"/>
</dbReference>
<dbReference type="Gene3D" id="3.40.50.2300">
    <property type="match status" value="1"/>
</dbReference>